<comment type="caution">
    <text evidence="1">The sequence shown here is derived from an EMBL/GenBank/DDBJ whole genome shotgun (WGS) entry which is preliminary data.</text>
</comment>
<name>A0A3M7RE61_BRAPC</name>
<evidence type="ECO:0000313" key="1">
    <source>
        <dbReference type="EMBL" id="RNA21892.1"/>
    </source>
</evidence>
<organism evidence="1 2">
    <name type="scientific">Brachionus plicatilis</name>
    <name type="common">Marine rotifer</name>
    <name type="synonym">Brachionus muelleri</name>
    <dbReference type="NCBI Taxonomy" id="10195"/>
    <lineage>
        <taxon>Eukaryota</taxon>
        <taxon>Metazoa</taxon>
        <taxon>Spiralia</taxon>
        <taxon>Gnathifera</taxon>
        <taxon>Rotifera</taxon>
        <taxon>Eurotatoria</taxon>
        <taxon>Monogononta</taxon>
        <taxon>Pseudotrocha</taxon>
        <taxon>Ploima</taxon>
        <taxon>Brachionidae</taxon>
        <taxon>Brachionus</taxon>
    </lineage>
</organism>
<dbReference type="EMBL" id="REGN01003565">
    <property type="protein sequence ID" value="RNA21892.1"/>
    <property type="molecule type" value="Genomic_DNA"/>
</dbReference>
<evidence type="ECO:0000313" key="2">
    <source>
        <dbReference type="Proteomes" id="UP000276133"/>
    </source>
</evidence>
<gene>
    <name evidence="1" type="ORF">BpHYR1_020903</name>
</gene>
<proteinExistence type="predicted"/>
<dbReference type="Proteomes" id="UP000276133">
    <property type="component" value="Unassembled WGS sequence"/>
</dbReference>
<protein>
    <submittedName>
        <fullName evidence="1">Uncharacterized protein</fullName>
    </submittedName>
</protein>
<sequence length="87" mass="9578">MTNSMQLPLCQVGAVAQKVIETVYLKSKSIELDLLNGPKLVRPLKINSSINSVTGILTRLLSSRTDTNTSFEIVMLVIDCVSFKTHN</sequence>
<accession>A0A3M7RE61</accession>
<dbReference type="AlphaFoldDB" id="A0A3M7RE61"/>
<reference evidence="1 2" key="1">
    <citation type="journal article" date="2018" name="Sci. Rep.">
        <title>Genomic signatures of local adaptation to the degree of environmental predictability in rotifers.</title>
        <authorList>
            <person name="Franch-Gras L."/>
            <person name="Hahn C."/>
            <person name="Garcia-Roger E.M."/>
            <person name="Carmona M.J."/>
            <person name="Serra M."/>
            <person name="Gomez A."/>
        </authorList>
    </citation>
    <scope>NUCLEOTIDE SEQUENCE [LARGE SCALE GENOMIC DNA]</scope>
    <source>
        <strain evidence="1">HYR1</strain>
    </source>
</reference>
<keyword evidence="2" id="KW-1185">Reference proteome</keyword>